<dbReference type="InterPro" id="IPR002563">
    <property type="entry name" value="Flavin_Rdtase-like_dom"/>
</dbReference>
<dbReference type="AlphaFoldDB" id="A0A381U8A2"/>
<dbReference type="PANTHER" id="PTHR33798:SF5">
    <property type="entry name" value="FLAVIN REDUCTASE LIKE DOMAIN-CONTAINING PROTEIN"/>
    <property type="match status" value="1"/>
</dbReference>
<accession>A0A381U8A2</accession>
<reference evidence="6" key="1">
    <citation type="submission" date="2018-05" db="EMBL/GenBank/DDBJ databases">
        <authorList>
            <person name="Lanie J.A."/>
            <person name="Ng W.-L."/>
            <person name="Kazmierczak K.M."/>
            <person name="Andrzejewski T.M."/>
            <person name="Davidsen T.M."/>
            <person name="Wayne K.J."/>
            <person name="Tettelin H."/>
            <person name="Glass J.I."/>
            <person name="Rusch D."/>
            <person name="Podicherti R."/>
            <person name="Tsui H.-C.T."/>
            <person name="Winkler M.E."/>
        </authorList>
    </citation>
    <scope>NUCLEOTIDE SEQUENCE</scope>
</reference>
<gene>
    <name evidence="6" type="ORF">METZ01_LOCUS77296</name>
</gene>
<dbReference type="InterPro" id="IPR012349">
    <property type="entry name" value="Split_barrel_FMN-bd"/>
</dbReference>
<dbReference type="Pfam" id="PF01613">
    <property type="entry name" value="Flavin_Reduct"/>
    <property type="match status" value="1"/>
</dbReference>
<protein>
    <recommendedName>
        <fullName evidence="5">Flavin reductase like domain-containing protein</fullName>
    </recommendedName>
</protein>
<evidence type="ECO:0000256" key="2">
    <source>
        <dbReference type="ARBA" id="ARBA00022630"/>
    </source>
</evidence>
<evidence type="ECO:0000259" key="5">
    <source>
        <dbReference type="SMART" id="SM00903"/>
    </source>
</evidence>
<proteinExistence type="inferred from homology"/>
<dbReference type="SUPFAM" id="SSF50475">
    <property type="entry name" value="FMN-binding split barrel"/>
    <property type="match status" value="1"/>
</dbReference>
<dbReference type="EMBL" id="UINC01005931">
    <property type="protein sequence ID" value="SVA24442.1"/>
    <property type="molecule type" value="Genomic_DNA"/>
</dbReference>
<dbReference type="Gene3D" id="2.30.110.10">
    <property type="entry name" value="Electron Transport, Fmn-binding Protein, Chain A"/>
    <property type="match status" value="1"/>
</dbReference>
<dbReference type="SMART" id="SM00903">
    <property type="entry name" value="Flavin_Reduct"/>
    <property type="match status" value="1"/>
</dbReference>
<dbReference type="GO" id="GO:0010181">
    <property type="term" value="F:FMN binding"/>
    <property type="evidence" value="ECO:0007669"/>
    <property type="project" value="InterPro"/>
</dbReference>
<keyword evidence="3" id="KW-0288">FMN</keyword>
<keyword evidence="2" id="KW-0285">Flavoprotein</keyword>
<comment type="similarity">
    <text evidence="4">Belongs to the flavoredoxin family.</text>
</comment>
<evidence type="ECO:0000256" key="1">
    <source>
        <dbReference type="ARBA" id="ARBA00001917"/>
    </source>
</evidence>
<dbReference type="PANTHER" id="PTHR33798">
    <property type="entry name" value="FLAVOPROTEIN OXYGENASE"/>
    <property type="match status" value="1"/>
</dbReference>
<organism evidence="6">
    <name type="scientific">marine metagenome</name>
    <dbReference type="NCBI Taxonomy" id="408172"/>
    <lineage>
        <taxon>unclassified sequences</taxon>
        <taxon>metagenomes</taxon>
        <taxon>ecological metagenomes</taxon>
    </lineage>
</organism>
<evidence type="ECO:0000313" key="6">
    <source>
        <dbReference type="EMBL" id="SVA24442.1"/>
    </source>
</evidence>
<sequence>MLFDPTEHSFHESHKLMIGSIIPRPIAFVSTMSKNGILNLAPFSYFNGVCSNPPTIMFAPARRGYDGKIKDTLKNIQDTNEFVVNIVSEEFIDEMVACATDFDPTVNEFDESGLTPGSSQKVRPPTVEESKISFECELHKIIEIGDGSPGSGFIVIGTIVMFHIDDSVYENGRINLEKLGPVGRLSGNNYTKITNTFESIRKIKPDK</sequence>
<comment type="cofactor">
    <cofactor evidence="1">
        <name>FMN</name>
        <dbReference type="ChEBI" id="CHEBI:58210"/>
    </cofactor>
</comment>
<name>A0A381U8A2_9ZZZZ</name>
<evidence type="ECO:0000256" key="4">
    <source>
        <dbReference type="ARBA" id="ARBA00038054"/>
    </source>
</evidence>
<feature type="domain" description="Flavin reductase like" evidence="5">
    <location>
        <begin position="19"/>
        <end position="176"/>
    </location>
</feature>
<evidence type="ECO:0000256" key="3">
    <source>
        <dbReference type="ARBA" id="ARBA00022643"/>
    </source>
</evidence>